<feature type="region of interest" description="Disordered" evidence="10">
    <location>
        <begin position="384"/>
        <end position="413"/>
    </location>
</feature>
<feature type="chain" id="PRO_5044992801" description="Glucanase" evidence="9">
    <location>
        <begin position="46"/>
        <end position="544"/>
    </location>
</feature>
<reference evidence="13" key="1">
    <citation type="journal article" date="2019" name="Int. J. Syst. Evol. Microbiol.">
        <title>The Global Catalogue of Microorganisms (GCM) 10K type strain sequencing project: providing services to taxonomists for standard genome sequencing and annotation.</title>
        <authorList>
            <consortium name="The Broad Institute Genomics Platform"/>
            <consortium name="The Broad Institute Genome Sequencing Center for Infectious Disease"/>
            <person name="Wu L."/>
            <person name="Ma J."/>
        </authorList>
    </citation>
    <scope>NUCLEOTIDE SEQUENCE [LARGE SCALE GENOMIC DNA]</scope>
    <source>
        <strain evidence="13">NBRC 106348</strain>
    </source>
</reference>
<comment type="caution">
    <text evidence="12">The sequence shown here is derived from an EMBL/GenBank/DDBJ whole genome shotgun (WGS) entry which is preliminary data.</text>
</comment>
<evidence type="ECO:0000256" key="4">
    <source>
        <dbReference type="ARBA" id="ARBA00023157"/>
    </source>
</evidence>
<keyword evidence="5 9" id="KW-0119">Carbohydrate metabolism</keyword>
<sequence>MTNGTLQSTTPHLARRGRRRLLGTTAAALTGALAVAALTGPPATAATPHEASPPTTLWVDPDSTTVQAARTLTGQARDDAVLLGSFASASWITSGTPAQARAEARRITTAAAGDHAVPTIVVYDIPYRDCAQYSAGGAQDTAAYEAFVDGVAAGIGDRPAIVVLEPDGLGVIPWNTDLSGNAEWCQPADVDRATAVSDRYAQLNHAVDALKGGTQTKVYLDGTHSGWLGAGDIADRLIKAGVERADGFFLNASNYESTDHLVKYGTWISDCIELSTRSSWYQPSYCGSQYYPASPGDFSTWALTDQTYADDFASTGLAPDPAHQAHFVIDTSRNGVGPWTPPADNGWPDAQVWCNPPDRGAGARPTLDPGVPLVDASLWIKVPGESDGQCDRGTGDTDAAGRSTDPARGGNADPAAGAWFAQQARELVSLASPSFAAPTCQVTYRATKVTSRAWAGTVSLRNTGTSALRDWQLTWSYTDGQKVALPLGARVHQSDDDVTASPVLPTLALRPGATTAFVLTGTAPKAPGDQPMLFRLDGKACSVR</sequence>
<dbReference type="PROSITE" id="PS00655">
    <property type="entry name" value="GLYCOSYL_HYDROL_F6_1"/>
    <property type="match status" value="1"/>
</dbReference>
<evidence type="ECO:0000259" key="11">
    <source>
        <dbReference type="PROSITE" id="PS51173"/>
    </source>
</evidence>
<dbReference type="EC" id="3.2.1.-" evidence="9"/>
<dbReference type="PANTHER" id="PTHR34876">
    <property type="match status" value="1"/>
</dbReference>
<dbReference type="EMBL" id="BSUK01000001">
    <property type="protein sequence ID" value="GMA22634.1"/>
    <property type="molecule type" value="Genomic_DNA"/>
</dbReference>
<evidence type="ECO:0000256" key="8">
    <source>
        <dbReference type="PROSITE-ProRule" id="PRU10056"/>
    </source>
</evidence>
<dbReference type="SUPFAM" id="SSF51989">
    <property type="entry name" value="Glycosyl hydrolases family 6, cellulases"/>
    <property type="match status" value="1"/>
</dbReference>
<dbReference type="PROSITE" id="PS51318">
    <property type="entry name" value="TAT"/>
    <property type="match status" value="1"/>
</dbReference>
<dbReference type="Pfam" id="PF00553">
    <property type="entry name" value="CBM_2"/>
    <property type="match status" value="1"/>
</dbReference>
<keyword evidence="7 9" id="KW-0624">Polysaccharide degradation</keyword>
<evidence type="ECO:0000313" key="13">
    <source>
        <dbReference type="Proteomes" id="UP001157091"/>
    </source>
</evidence>
<keyword evidence="6 9" id="KW-0326">Glycosidase</keyword>
<feature type="domain" description="CBM2" evidence="11">
    <location>
        <begin position="433"/>
        <end position="544"/>
    </location>
</feature>
<keyword evidence="1 9" id="KW-0732">Signal</keyword>
<dbReference type="Pfam" id="PF01341">
    <property type="entry name" value="Glyco_hydro_6"/>
    <property type="match status" value="1"/>
</dbReference>
<keyword evidence="13" id="KW-1185">Reference proteome</keyword>
<feature type="signal peptide" evidence="9">
    <location>
        <begin position="1"/>
        <end position="45"/>
    </location>
</feature>
<dbReference type="RefSeq" id="WP_284291761.1">
    <property type="nucleotide sequence ID" value="NZ_BSUK01000001.1"/>
</dbReference>
<dbReference type="InterPro" id="IPR001919">
    <property type="entry name" value="CBD2"/>
</dbReference>
<evidence type="ECO:0000256" key="5">
    <source>
        <dbReference type="ARBA" id="ARBA00023277"/>
    </source>
</evidence>
<dbReference type="PANTHER" id="PTHR34876:SF4">
    <property type="entry name" value="1,4-BETA-D-GLUCAN CELLOBIOHYDROLASE C-RELATED"/>
    <property type="match status" value="1"/>
</dbReference>
<dbReference type="InterPro" id="IPR008965">
    <property type="entry name" value="CBM2/CBM3_carb-bd_dom_sf"/>
</dbReference>
<dbReference type="InterPro" id="IPR016288">
    <property type="entry name" value="Beta_cellobiohydrolase"/>
</dbReference>
<dbReference type="InterPro" id="IPR036434">
    <property type="entry name" value="Beta_cellobiohydrolase_sf"/>
</dbReference>
<dbReference type="SUPFAM" id="SSF49384">
    <property type="entry name" value="Carbohydrate-binding domain"/>
    <property type="match status" value="1"/>
</dbReference>
<evidence type="ECO:0000256" key="9">
    <source>
        <dbReference type="RuleBase" id="RU361186"/>
    </source>
</evidence>
<dbReference type="InterPro" id="IPR006311">
    <property type="entry name" value="TAT_signal"/>
</dbReference>
<protein>
    <recommendedName>
        <fullName evidence="9">Glucanase</fullName>
        <ecNumber evidence="9">3.2.1.-</ecNumber>
    </recommendedName>
</protein>
<evidence type="ECO:0000313" key="12">
    <source>
        <dbReference type="EMBL" id="GMA22634.1"/>
    </source>
</evidence>
<evidence type="ECO:0000256" key="2">
    <source>
        <dbReference type="ARBA" id="ARBA00022801"/>
    </source>
</evidence>
<gene>
    <name evidence="12" type="ORF">GCM10025864_03930</name>
</gene>
<evidence type="ECO:0000256" key="1">
    <source>
        <dbReference type="ARBA" id="ARBA00022729"/>
    </source>
</evidence>
<comment type="similarity">
    <text evidence="9">Belongs to the glycosyl hydrolase family 6.</text>
</comment>
<proteinExistence type="inferred from homology"/>
<evidence type="ECO:0000256" key="6">
    <source>
        <dbReference type="ARBA" id="ARBA00023295"/>
    </source>
</evidence>
<dbReference type="Proteomes" id="UP001157091">
    <property type="component" value="Unassembled WGS sequence"/>
</dbReference>
<name>A0ABQ6HY67_9MICO</name>
<evidence type="ECO:0000256" key="3">
    <source>
        <dbReference type="ARBA" id="ARBA00023001"/>
    </source>
</evidence>
<organism evidence="12 13">
    <name type="scientific">Luteimicrobium album</name>
    <dbReference type="NCBI Taxonomy" id="1054550"/>
    <lineage>
        <taxon>Bacteria</taxon>
        <taxon>Bacillati</taxon>
        <taxon>Actinomycetota</taxon>
        <taxon>Actinomycetes</taxon>
        <taxon>Micrococcales</taxon>
        <taxon>Luteimicrobium</taxon>
    </lineage>
</organism>
<dbReference type="InterPro" id="IPR012291">
    <property type="entry name" value="CBM2_carb-bd_dom_sf"/>
</dbReference>
<dbReference type="PROSITE" id="PS51173">
    <property type="entry name" value="CBM2"/>
    <property type="match status" value="1"/>
</dbReference>
<evidence type="ECO:0000256" key="7">
    <source>
        <dbReference type="ARBA" id="ARBA00023326"/>
    </source>
</evidence>
<evidence type="ECO:0000256" key="10">
    <source>
        <dbReference type="SAM" id="MobiDB-lite"/>
    </source>
</evidence>
<keyword evidence="2 9" id="KW-0378">Hydrolase</keyword>
<dbReference type="InterPro" id="IPR001524">
    <property type="entry name" value="Glyco_hydro_6_CS"/>
</dbReference>
<dbReference type="SMART" id="SM00637">
    <property type="entry name" value="CBD_II"/>
    <property type="match status" value="1"/>
</dbReference>
<dbReference type="Gene3D" id="2.60.40.290">
    <property type="match status" value="1"/>
</dbReference>
<keyword evidence="4" id="KW-1015">Disulfide bond</keyword>
<accession>A0ABQ6HY67</accession>
<dbReference type="Gene3D" id="3.20.20.40">
    <property type="entry name" value="1, 4-beta cellobiohydrolase"/>
    <property type="match status" value="1"/>
</dbReference>
<feature type="active site" evidence="8">
    <location>
        <position position="129"/>
    </location>
</feature>
<keyword evidence="3 9" id="KW-0136">Cellulose degradation</keyword>
<dbReference type="PRINTS" id="PR00733">
    <property type="entry name" value="GLHYDRLASE6"/>
</dbReference>